<dbReference type="SUPFAM" id="SSF51735">
    <property type="entry name" value="NAD(P)-binding Rossmann-fold domains"/>
    <property type="match status" value="1"/>
</dbReference>
<gene>
    <name evidence="2" type="ORF">FHS92_000439</name>
</gene>
<dbReference type="Gene3D" id="3.40.50.720">
    <property type="entry name" value="NAD(P)-binding Rossmann-like Domain"/>
    <property type="match status" value="1"/>
</dbReference>
<name>A0A841IX62_9SPHN</name>
<evidence type="ECO:0000313" key="3">
    <source>
        <dbReference type="Proteomes" id="UP000552700"/>
    </source>
</evidence>
<dbReference type="InterPro" id="IPR036291">
    <property type="entry name" value="NAD(P)-bd_dom_sf"/>
</dbReference>
<evidence type="ECO:0000259" key="1">
    <source>
        <dbReference type="Pfam" id="PF13460"/>
    </source>
</evidence>
<dbReference type="Pfam" id="PF13460">
    <property type="entry name" value="NAD_binding_10"/>
    <property type="match status" value="1"/>
</dbReference>
<dbReference type="EMBL" id="JACIJP010000001">
    <property type="protein sequence ID" value="MBB6122732.1"/>
    <property type="molecule type" value="Genomic_DNA"/>
</dbReference>
<proteinExistence type="predicted"/>
<dbReference type="AlphaFoldDB" id="A0A841IX62"/>
<evidence type="ECO:0000313" key="2">
    <source>
        <dbReference type="EMBL" id="MBB6122732.1"/>
    </source>
</evidence>
<comment type="caution">
    <text evidence="2">The sequence shown here is derived from an EMBL/GenBank/DDBJ whole genome shotgun (WGS) entry which is preliminary data.</text>
</comment>
<feature type="domain" description="NAD(P)-binding" evidence="1">
    <location>
        <begin position="8"/>
        <end position="153"/>
    </location>
</feature>
<dbReference type="PANTHER" id="PTHR14097:SF7">
    <property type="entry name" value="OXIDOREDUCTASE HTATIP2"/>
    <property type="match status" value="1"/>
</dbReference>
<dbReference type="PANTHER" id="PTHR14097">
    <property type="entry name" value="OXIDOREDUCTASE HTATIP2"/>
    <property type="match status" value="1"/>
</dbReference>
<dbReference type="Proteomes" id="UP000552700">
    <property type="component" value="Unassembled WGS sequence"/>
</dbReference>
<organism evidence="2 3">
    <name type="scientific">Sphingobium subterraneum</name>
    <dbReference type="NCBI Taxonomy" id="627688"/>
    <lineage>
        <taxon>Bacteria</taxon>
        <taxon>Pseudomonadati</taxon>
        <taxon>Pseudomonadota</taxon>
        <taxon>Alphaproteobacteria</taxon>
        <taxon>Sphingomonadales</taxon>
        <taxon>Sphingomonadaceae</taxon>
        <taxon>Sphingobium</taxon>
    </lineage>
</organism>
<accession>A0A841IX62</accession>
<dbReference type="InterPro" id="IPR016040">
    <property type="entry name" value="NAD(P)-bd_dom"/>
</dbReference>
<reference evidence="2 3" key="1">
    <citation type="submission" date="2020-08" db="EMBL/GenBank/DDBJ databases">
        <title>Genomic Encyclopedia of Type Strains, Phase IV (KMG-IV): sequencing the most valuable type-strain genomes for metagenomic binning, comparative biology and taxonomic classification.</title>
        <authorList>
            <person name="Goeker M."/>
        </authorList>
    </citation>
    <scope>NUCLEOTIDE SEQUENCE [LARGE SCALE GENOMIC DNA]</scope>
    <source>
        <strain evidence="2 3">DSM 102255</strain>
    </source>
</reference>
<protein>
    <submittedName>
        <fullName evidence="2">Uncharacterized protein YbjT (DUF2867 family)</fullName>
    </submittedName>
</protein>
<dbReference type="RefSeq" id="WP_184077092.1">
    <property type="nucleotide sequence ID" value="NZ_JACIJP010000001.1"/>
</dbReference>
<sequence length="214" mass="22516">MAKLLIAGATGLVGRHALLQALADDRVTQLVAPTRRPLAAHPKLLNPLIDSNHLPLDAPWWAVDGALSALGTTRAKAGSAAAFRAIDFDYTLAIARQLREAGVKRFALTSSMGANARSRSFYLRVKGEIEEAIAQLGFSSYTIIRAGPLGGERDESRFIERLMGGFLSRAGPILPPSIRINPASAVAAFLIDAALSGAAGQHLIGSAQIARSGL</sequence>
<keyword evidence="3" id="KW-1185">Reference proteome</keyword>